<dbReference type="AlphaFoldDB" id="A0A6I4YMM6"/>
<feature type="domain" description="GGDEF" evidence="2">
    <location>
        <begin position="123"/>
        <end position="252"/>
    </location>
</feature>
<dbReference type="PROSITE" id="PS50887">
    <property type="entry name" value="GGDEF"/>
    <property type="match status" value="1"/>
</dbReference>
<dbReference type="GO" id="GO:1902201">
    <property type="term" value="P:negative regulation of bacterial-type flagellum-dependent cell motility"/>
    <property type="evidence" value="ECO:0007669"/>
    <property type="project" value="TreeGrafter"/>
</dbReference>
<sequence>MLTPNQYSRLLDSMSTLTEHCQSSQALLLQAEEQLTKLVNQPVRLHVATKNTVNPPLHCSTPRPLPLPEAELVRLFSSHLEVLLRCAQQYEHLSHQVHHDVLTGLLNRRAFERDAARALTHPPRRTLMLLDIRQFKQINDTFGHAAGDAVLRDVAQALKARTTPDCRTYRLAGDEFAVLTTQGADDLQLCSGELHCALSVSCGPQGPGSLILDSGLAVLQAGDTVCSWLHRADQDMYRHKRRSGGLAGRMDSVTRPLTSGRPG</sequence>
<feature type="region of interest" description="Disordered" evidence="1">
    <location>
        <begin position="240"/>
        <end position="263"/>
    </location>
</feature>
<dbReference type="InterPro" id="IPR000160">
    <property type="entry name" value="GGDEF_dom"/>
</dbReference>
<organism evidence="3 4">
    <name type="scientific">Deinococcus xianganensis</name>
    <dbReference type="NCBI Taxonomy" id="1507289"/>
    <lineage>
        <taxon>Bacteria</taxon>
        <taxon>Thermotogati</taxon>
        <taxon>Deinococcota</taxon>
        <taxon>Deinococci</taxon>
        <taxon>Deinococcales</taxon>
        <taxon>Deinococcaceae</taxon>
        <taxon>Deinococcus</taxon>
    </lineage>
</organism>
<evidence type="ECO:0000256" key="1">
    <source>
        <dbReference type="SAM" id="MobiDB-lite"/>
    </source>
</evidence>
<dbReference type="PANTHER" id="PTHR45138:SF9">
    <property type="entry name" value="DIGUANYLATE CYCLASE DGCM-RELATED"/>
    <property type="match status" value="1"/>
</dbReference>
<keyword evidence="4" id="KW-1185">Reference proteome</keyword>
<evidence type="ECO:0000313" key="4">
    <source>
        <dbReference type="Proteomes" id="UP000430519"/>
    </source>
</evidence>
<name>A0A6I4YMM6_9DEIO</name>
<dbReference type="PANTHER" id="PTHR45138">
    <property type="entry name" value="REGULATORY COMPONENTS OF SENSORY TRANSDUCTION SYSTEM"/>
    <property type="match status" value="1"/>
</dbReference>
<evidence type="ECO:0000313" key="3">
    <source>
        <dbReference type="EMBL" id="MXV21024.1"/>
    </source>
</evidence>
<comment type="caution">
    <text evidence="3">The sequence shown here is derived from an EMBL/GenBank/DDBJ whole genome shotgun (WGS) entry which is preliminary data.</text>
</comment>
<dbReference type="RefSeq" id="WP_160980991.1">
    <property type="nucleotide sequence ID" value="NZ_WVHK01000069.1"/>
</dbReference>
<gene>
    <name evidence="3" type="ORF">GLX28_15440</name>
</gene>
<dbReference type="Gene3D" id="3.30.70.270">
    <property type="match status" value="1"/>
</dbReference>
<dbReference type="Proteomes" id="UP000430519">
    <property type="component" value="Unassembled WGS sequence"/>
</dbReference>
<reference evidence="3 4" key="1">
    <citation type="submission" date="2019-11" db="EMBL/GenBank/DDBJ databases">
        <title>Genome sequence of Deinococcus xianganensis Y35, AI-2 producing algicidal bacterium, isolated from lake water.</title>
        <authorList>
            <person name="Li Y."/>
        </authorList>
    </citation>
    <scope>NUCLEOTIDE SEQUENCE [LARGE SCALE GENOMIC DNA]</scope>
    <source>
        <strain evidence="3 4">Y35</strain>
    </source>
</reference>
<dbReference type="GO" id="GO:0052621">
    <property type="term" value="F:diguanylate cyclase activity"/>
    <property type="evidence" value="ECO:0007669"/>
    <property type="project" value="TreeGrafter"/>
</dbReference>
<dbReference type="InterPro" id="IPR029787">
    <property type="entry name" value="Nucleotide_cyclase"/>
</dbReference>
<dbReference type="SUPFAM" id="SSF55073">
    <property type="entry name" value="Nucleotide cyclase"/>
    <property type="match status" value="1"/>
</dbReference>
<dbReference type="SMART" id="SM00267">
    <property type="entry name" value="GGDEF"/>
    <property type="match status" value="1"/>
</dbReference>
<dbReference type="GO" id="GO:0043709">
    <property type="term" value="P:cell adhesion involved in single-species biofilm formation"/>
    <property type="evidence" value="ECO:0007669"/>
    <property type="project" value="TreeGrafter"/>
</dbReference>
<dbReference type="InterPro" id="IPR043128">
    <property type="entry name" value="Rev_trsase/Diguanyl_cyclase"/>
</dbReference>
<proteinExistence type="predicted"/>
<dbReference type="CDD" id="cd01949">
    <property type="entry name" value="GGDEF"/>
    <property type="match status" value="1"/>
</dbReference>
<dbReference type="GO" id="GO:0005886">
    <property type="term" value="C:plasma membrane"/>
    <property type="evidence" value="ECO:0007669"/>
    <property type="project" value="TreeGrafter"/>
</dbReference>
<evidence type="ECO:0000259" key="2">
    <source>
        <dbReference type="PROSITE" id="PS50887"/>
    </source>
</evidence>
<dbReference type="Pfam" id="PF00990">
    <property type="entry name" value="GGDEF"/>
    <property type="match status" value="1"/>
</dbReference>
<dbReference type="NCBIfam" id="TIGR00254">
    <property type="entry name" value="GGDEF"/>
    <property type="match status" value="1"/>
</dbReference>
<protein>
    <submittedName>
        <fullName evidence="3">Diguanylate cyclase</fullName>
    </submittedName>
</protein>
<accession>A0A6I4YMM6</accession>
<dbReference type="EMBL" id="WVHK01000069">
    <property type="protein sequence ID" value="MXV21024.1"/>
    <property type="molecule type" value="Genomic_DNA"/>
</dbReference>
<dbReference type="InterPro" id="IPR050469">
    <property type="entry name" value="Diguanylate_Cyclase"/>
</dbReference>